<accession>A0A0R3T4G5</accession>
<reference evidence="3" key="1">
    <citation type="submission" date="2017-02" db="UniProtKB">
        <authorList>
            <consortium name="WormBaseParasite"/>
        </authorList>
    </citation>
    <scope>IDENTIFICATION</scope>
</reference>
<organism evidence="3">
    <name type="scientific">Rodentolepis nana</name>
    <name type="common">Dwarf tapeworm</name>
    <name type="synonym">Hymenolepis nana</name>
    <dbReference type="NCBI Taxonomy" id="102285"/>
    <lineage>
        <taxon>Eukaryota</taxon>
        <taxon>Metazoa</taxon>
        <taxon>Spiralia</taxon>
        <taxon>Lophotrochozoa</taxon>
        <taxon>Platyhelminthes</taxon>
        <taxon>Cestoda</taxon>
        <taxon>Eucestoda</taxon>
        <taxon>Cyclophyllidea</taxon>
        <taxon>Hymenolepididae</taxon>
        <taxon>Rodentolepis</taxon>
    </lineage>
</organism>
<dbReference type="EMBL" id="UZAE01000859">
    <property type="protein sequence ID" value="VDN97809.1"/>
    <property type="molecule type" value="Genomic_DNA"/>
</dbReference>
<gene>
    <name evidence="1" type="ORF">HNAJ_LOCUS1950</name>
</gene>
<name>A0A0R3T4G5_RODNA</name>
<dbReference type="WBParaSite" id="HNAJ_0000195101-mRNA-1">
    <property type="protein sequence ID" value="HNAJ_0000195101-mRNA-1"/>
    <property type="gene ID" value="HNAJ_0000195101"/>
</dbReference>
<evidence type="ECO:0000313" key="1">
    <source>
        <dbReference type="EMBL" id="VDN97809.1"/>
    </source>
</evidence>
<dbReference type="AlphaFoldDB" id="A0A0R3T4G5"/>
<sequence length="470" mass="54775">MNRDAKRDVHVQKCILTLARQLWPDVIECIEWRMRHFEQLAEDSPREELTFENSEMYISREDYSEETMTESGVDCNEILNEGSERELEVPGEEIKEVCVKYISQEDYNEIFTEEEEEGASNEVPENGVIYHETQERIGKKNNYELEGEGLEVIENNVHEDEIHKGKEKSEYIEVEAREAISDVNEKLFNQKKCEKIREVCLKEVLACDRECDEVNPEESCLEEPEKECAEYEDYTATSNVEIEVTAYLEGVDGEYFQIEGQDEPVEESGKLEELADSSNELGEEYTNNVDENVEGLVKEKYDYKIVKTEEEYERQDEDDKFLETSANEEVFEGAKVHDECDKENQNPEGKLFEEDYVANEENKDRNHLQEVEEIHDQAPEQYAQNNDSKLEYASINMHAFTEKDEIFPSEAQSHYKEEQPKCQLKDESRSQLNAEVCLQIPASDIECLLMLAREVCPEIQLQLGCRKILK</sequence>
<evidence type="ECO:0000313" key="2">
    <source>
        <dbReference type="Proteomes" id="UP000278807"/>
    </source>
</evidence>
<proteinExistence type="predicted"/>
<evidence type="ECO:0000313" key="3">
    <source>
        <dbReference type="WBParaSite" id="HNAJ_0000195101-mRNA-1"/>
    </source>
</evidence>
<dbReference type="Proteomes" id="UP000278807">
    <property type="component" value="Unassembled WGS sequence"/>
</dbReference>
<keyword evidence="2" id="KW-1185">Reference proteome</keyword>
<protein>
    <submittedName>
        <fullName evidence="3">Midasin</fullName>
    </submittedName>
</protein>
<reference evidence="1 2" key="2">
    <citation type="submission" date="2018-11" db="EMBL/GenBank/DDBJ databases">
        <authorList>
            <consortium name="Pathogen Informatics"/>
        </authorList>
    </citation>
    <scope>NUCLEOTIDE SEQUENCE [LARGE SCALE GENOMIC DNA]</scope>
</reference>